<dbReference type="InterPro" id="IPR050469">
    <property type="entry name" value="Diguanylate_Cyclase"/>
</dbReference>
<dbReference type="GO" id="GO:0005886">
    <property type="term" value="C:plasma membrane"/>
    <property type="evidence" value="ECO:0007669"/>
    <property type="project" value="UniProtKB-SubCell"/>
</dbReference>
<organism evidence="15 16">
    <name type="scientific">Vibrio metoecus</name>
    <dbReference type="NCBI Taxonomy" id="1481663"/>
    <lineage>
        <taxon>Bacteria</taxon>
        <taxon>Pseudomonadati</taxon>
        <taxon>Pseudomonadota</taxon>
        <taxon>Gammaproteobacteria</taxon>
        <taxon>Vibrionales</taxon>
        <taxon>Vibrionaceae</taxon>
        <taxon>Vibrio</taxon>
    </lineage>
</organism>
<dbReference type="InterPro" id="IPR000700">
    <property type="entry name" value="PAS-assoc_C"/>
</dbReference>
<evidence type="ECO:0000256" key="3">
    <source>
        <dbReference type="ARBA" id="ARBA00012528"/>
    </source>
</evidence>
<evidence type="ECO:0000256" key="7">
    <source>
        <dbReference type="ARBA" id="ARBA00022777"/>
    </source>
</evidence>
<evidence type="ECO:0000259" key="12">
    <source>
        <dbReference type="PROSITE" id="PS50112"/>
    </source>
</evidence>
<feature type="domain" description="GGDEF" evidence="14">
    <location>
        <begin position="493"/>
        <end position="617"/>
    </location>
</feature>
<dbReference type="EC" id="2.7.7.65" evidence="3"/>
<dbReference type="InterPro" id="IPR029787">
    <property type="entry name" value="Nucleotide_cyclase"/>
</dbReference>
<keyword evidence="4" id="KW-0597">Phosphoprotein</keyword>
<evidence type="ECO:0000313" key="16">
    <source>
        <dbReference type="Proteomes" id="UP000050491"/>
    </source>
</evidence>
<dbReference type="InterPro" id="IPR048760">
    <property type="entry name" value="VP0354-like_sensor_dom"/>
</dbReference>
<keyword evidence="6" id="KW-0547">Nucleotide-binding</keyword>
<gene>
    <name evidence="15" type="ORF">XV92_16455</name>
</gene>
<dbReference type="InterPro" id="IPR000014">
    <property type="entry name" value="PAS"/>
</dbReference>
<keyword evidence="5" id="KW-0808">Transferase</keyword>
<dbReference type="SMART" id="SM00086">
    <property type="entry name" value="PAC"/>
    <property type="match status" value="1"/>
</dbReference>
<dbReference type="InterPro" id="IPR043128">
    <property type="entry name" value="Rev_trsase/Diguanyl_cyclase"/>
</dbReference>
<comment type="caution">
    <text evidence="15">The sequence shown here is derived from an EMBL/GenBank/DDBJ whole genome shotgun (WGS) entry which is preliminary data.</text>
</comment>
<accession>A0A0Q0VA08</accession>
<dbReference type="PANTHER" id="PTHR45138">
    <property type="entry name" value="REGULATORY COMPONENTS OF SENSORY TRANSDUCTION SYSTEM"/>
    <property type="match status" value="1"/>
</dbReference>
<dbReference type="PANTHER" id="PTHR45138:SF9">
    <property type="entry name" value="DIGUANYLATE CYCLASE DGCM-RELATED"/>
    <property type="match status" value="1"/>
</dbReference>
<dbReference type="GO" id="GO:0016301">
    <property type="term" value="F:kinase activity"/>
    <property type="evidence" value="ECO:0007669"/>
    <property type="project" value="UniProtKB-KW"/>
</dbReference>
<dbReference type="CDD" id="cd01949">
    <property type="entry name" value="GGDEF"/>
    <property type="match status" value="1"/>
</dbReference>
<dbReference type="GO" id="GO:0043709">
    <property type="term" value="P:cell adhesion involved in single-species biofilm formation"/>
    <property type="evidence" value="ECO:0007669"/>
    <property type="project" value="TreeGrafter"/>
</dbReference>
<dbReference type="GO" id="GO:0005524">
    <property type="term" value="F:ATP binding"/>
    <property type="evidence" value="ECO:0007669"/>
    <property type="project" value="UniProtKB-KW"/>
</dbReference>
<dbReference type="SUPFAM" id="SSF55785">
    <property type="entry name" value="PYP-like sensor domain (PAS domain)"/>
    <property type="match status" value="1"/>
</dbReference>
<dbReference type="GO" id="GO:1902201">
    <property type="term" value="P:negative regulation of bacterial-type flagellum-dependent cell motility"/>
    <property type="evidence" value="ECO:0007669"/>
    <property type="project" value="TreeGrafter"/>
</dbReference>
<reference evidence="15 16" key="1">
    <citation type="journal article" date="2015" name="Genome Biol. Evol.">
        <title>The Dynamics of Genetic Interactions between Vibrio metoecus and Vibrio cholerae, Two Close Relatives Co-Occurring in the Environment.</title>
        <authorList>
            <person name="Orata F.D."/>
            <person name="Kirchberger P.C."/>
            <person name="Meheust R."/>
            <person name="Barlow E.J."/>
            <person name="Tarr C.L."/>
            <person name="Boucher Y."/>
        </authorList>
    </citation>
    <scope>NUCLEOTIDE SEQUENCE [LARGE SCALE GENOMIC DNA]</scope>
    <source>
        <strain evidence="15 16">YB5B04</strain>
    </source>
</reference>
<feature type="transmembrane region" description="Helical" evidence="11">
    <location>
        <begin position="9"/>
        <end position="28"/>
    </location>
</feature>
<keyword evidence="7" id="KW-0418">Kinase</keyword>
<dbReference type="EMBL" id="LBGP01000021">
    <property type="protein sequence ID" value="KQA98568.1"/>
    <property type="molecule type" value="Genomic_DNA"/>
</dbReference>
<dbReference type="InterPro" id="IPR000160">
    <property type="entry name" value="GGDEF_dom"/>
</dbReference>
<comment type="subcellular location">
    <subcellularLocation>
        <location evidence="2">Cell inner membrane</location>
    </subcellularLocation>
</comment>
<dbReference type="Gene3D" id="3.30.450.20">
    <property type="entry name" value="PAS domain"/>
    <property type="match status" value="3"/>
</dbReference>
<dbReference type="SMART" id="SM00267">
    <property type="entry name" value="GGDEF"/>
    <property type="match status" value="1"/>
</dbReference>
<evidence type="ECO:0000259" key="13">
    <source>
        <dbReference type="PROSITE" id="PS50113"/>
    </source>
</evidence>
<evidence type="ECO:0000256" key="9">
    <source>
        <dbReference type="ARBA" id="ARBA00023012"/>
    </source>
</evidence>
<dbReference type="OrthoDB" id="9812260at2"/>
<evidence type="ECO:0000259" key="14">
    <source>
        <dbReference type="PROSITE" id="PS50887"/>
    </source>
</evidence>
<dbReference type="PATRIC" id="fig|1481663.12.peg.2207"/>
<dbReference type="InterPro" id="IPR001610">
    <property type="entry name" value="PAC"/>
</dbReference>
<dbReference type="PROSITE" id="PS50887">
    <property type="entry name" value="GGDEF"/>
    <property type="match status" value="1"/>
</dbReference>
<dbReference type="GO" id="GO:0052621">
    <property type="term" value="F:diguanylate cyclase activity"/>
    <property type="evidence" value="ECO:0007669"/>
    <property type="project" value="UniProtKB-EC"/>
</dbReference>
<dbReference type="InterPro" id="IPR029151">
    <property type="entry name" value="Sensor-like_sf"/>
</dbReference>
<dbReference type="InterPro" id="IPR035965">
    <property type="entry name" value="PAS-like_dom_sf"/>
</dbReference>
<evidence type="ECO:0000256" key="11">
    <source>
        <dbReference type="SAM" id="Phobius"/>
    </source>
</evidence>
<keyword evidence="11" id="KW-0472">Membrane</keyword>
<dbReference type="SUPFAM" id="SSF103190">
    <property type="entry name" value="Sensory domain-like"/>
    <property type="match status" value="2"/>
</dbReference>
<dbReference type="AlphaFoldDB" id="A0A0Q0VA08"/>
<name>A0A0Q0VA08_VIBMT</name>
<dbReference type="Pfam" id="PF13426">
    <property type="entry name" value="PAS_9"/>
    <property type="match status" value="1"/>
</dbReference>
<dbReference type="RefSeq" id="WP_055032163.1">
    <property type="nucleotide sequence ID" value="NZ_CABMIR010000057.1"/>
</dbReference>
<dbReference type="FunFam" id="3.30.70.270:FF:000001">
    <property type="entry name" value="Diguanylate cyclase domain protein"/>
    <property type="match status" value="1"/>
</dbReference>
<evidence type="ECO:0000256" key="1">
    <source>
        <dbReference type="ARBA" id="ARBA00001946"/>
    </source>
</evidence>
<evidence type="ECO:0000256" key="4">
    <source>
        <dbReference type="ARBA" id="ARBA00022553"/>
    </source>
</evidence>
<evidence type="ECO:0000256" key="6">
    <source>
        <dbReference type="ARBA" id="ARBA00022741"/>
    </source>
</evidence>
<dbReference type="PROSITE" id="PS50112">
    <property type="entry name" value="PAS"/>
    <property type="match status" value="1"/>
</dbReference>
<sequence>MYTSARKYLIQFSIVAFVLGFIPSLYFIHEASKLETQAVSRVEKQTRLQLEFSQHDLLQMLKKAHQSTEVLARSDTLLSAAKGLNTTTLHQLKTLWDVTLQSQDIFSSFQLLDLQGREQLRAIYDGKKVTFVESAQTTDAFSQAIVAKYANLPTNQVWASGLAINPGDPSGALPTFRFVTRIEQHGQSLGYLTVTVKLQSLYQRLSFIYDQFDSPDILNLAGELLLSESKTDSKSHFSFPNQHPGLWQKVLINQQGFALSNQTWFSYAQVDLSSVLPDAKPLVLVLRVNKKEIENTYVNAQWSLLSQAVTVLSLLTIIAAGFAAWNINHLKNSLDSKLARAAMDGMSAVVVTDRSNRIIKVNHEFTRLSGYTFEEVKGKQPSIFASGLHRTEFYMQMWKALQDNGVWEGEVINKRKDGESITEILRIQSIRDENDVIQFYVASFVDISHRKALENRLRELSEKDALTDLWNRRKFDQAIHLECAKIRRYPDIAQACLAIVDIDHFKKINDKLGHSEGDHVLRSVAKGVQEQLRESDFVARIGGEEFAIIFPHTSVEEAERVLNRVRLYIASIHQQKVTLSGGVTDLCSIPDQSYKRADLALYESKSSGRNQIAVLTAAEMHHFA</sequence>
<evidence type="ECO:0000256" key="8">
    <source>
        <dbReference type="ARBA" id="ARBA00022840"/>
    </source>
</evidence>
<dbReference type="SUPFAM" id="SSF55073">
    <property type="entry name" value="Nucleotide cyclase"/>
    <property type="match status" value="1"/>
</dbReference>
<dbReference type="PROSITE" id="PS50113">
    <property type="entry name" value="PAC"/>
    <property type="match status" value="1"/>
</dbReference>
<dbReference type="NCBIfam" id="TIGR00254">
    <property type="entry name" value="GGDEF"/>
    <property type="match status" value="1"/>
</dbReference>
<evidence type="ECO:0000256" key="5">
    <source>
        <dbReference type="ARBA" id="ARBA00022679"/>
    </source>
</evidence>
<keyword evidence="8" id="KW-0067">ATP-binding</keyword>
<keyword evidence="11" id="KW-1133">Transmembrane helix</keyword>
<dbReference type="NCBIfam" id="TIGR00229">
    <property type="entry name" value="sensory_box"/>
    <property type="match status" value="1"/>
</dbReference>
<dbReference type="Gene3D" id="3.30.70.270">
    <property type="match status" value="1"/>
</dbReference>
<keyword evidence="11" id="KW-0812">Transmembrane</keyword>
<evidence type="ECO:0000256" key="2">
    <source>
        <dbReference type="ARBA" id="ARBA00004533"/>
    </source>
</evidence>
<dbReference type="GO" id="GO:0000160">
    <property type="term" value="P:phosphorelay signal transduction system"/>
    <property type="evidence" value="ECO:0007669"/>
    <property type="project" value="UniProtKB-KW"/>
</dbReference>
<feature type="domain" description="PAC" evidence="13">
    <location>
        <begin position="405"/>
        <end position="459"/>
    </location>
</feature>
<protein>
    <recommendedName>
        <fullName evidence="3">diguanylate cyclase</fullName>
        <ecNumber evidence="3">2.7.7.65</ecNumber>
    </recommendedName>
</protein>
<comment type="catalytic activity">
    <reaction evidence="10">
        <text>2 GTP = 3',3'-c-di-GMP + 2 diphosphate</text>
        <dbReference type="Rhea" id="RHEA:24898"/>
        <dbReference type="ChEBI" id="CHEBI:33019"/>
        <dbReference type="ChEBI" id="CHEBI:37565"/>
        <dbReference type="ChEBI" id="CHEBI:58805"/>
        <dbReference type="EC" id="2.7.7.65"/>
    </reaction>
</comment>
<keyword evidence="9" id="KW-0902">Two-component regulatory system</keyword>
<feature type="domain" description="PAS" evidence="12">
    <location>
        <begin position="347"/>
        <end position="380"/>
    </location>
</feature>
<dbReference type="Pfam" id="PF00990">
    <property type="entry name" value="GGDEF"/>
    <property type="match status" value="1"/>
</dbReference>
<dbReference type="Pfam" id="PF21623">
    <property type="entry name" value="HK_sensor_dom_bact"/>
    <property type="match status" value="1"/>
</dbReference>
<evidence type="ECO:0000313" key="15">
    <source>
        <dbReference type="EMBL" id="KQA98568.1"/>
    </source>
</evidence>
<dbReference type="Proteomes" id="UP000050491">
    <property type="component" value="Unassembled WGS sequence"/>
</dbReference>
<proteinExistence type="predicted"/>
<evidence type="ECO:0000256" key="10">
    <source>
        <dbReference type="ARBA" id="ARBA00034247"/>
    </source>
</evidence>
<dbReference type="CDD" id="cd00130">
    <property type="entry name" value="PAS"/>
    <property type="match status" value="1"/>
</dbReference>
<comment type="cofactor">
    <cofactor evidence="1">
        <name>Mg(2+)</name>
        <dbReference type="ChEBI" id="CHEBI:18420"/>
    </cofactor>
</comment>